<dbReference type="Proteomes" id="UP000654075">
    <property type="component" value="Unassembled WGS sequence"/>
</dbReference>
<keyword evidence="4" id="KW-1185">Reference proteome</keyword>
<evidence type="ECO:0000256" key="1">
    <source>
        <dbReference type="SAM" id="Phobius"/>
    </source>
</evidence>
<comment type="caution">
    <text evidence="3">The sequence shown here is derived from an EMBL/GenBank/DDBJ whole genome shotgun (WGS) entry which is preliminary data.</text>
</comment>
<organism evidence="3 4">
    <name type="scientific">Polarella glacialis</name>
    <name type="common">Dinoflagellate</name>
    <dbReference type="NCBI Taxonomy" id="89957"/>
    <lineage>
        <taxon>Eukaryota</taxon>
        <taxon>Sar</taxon>
        <taxon>Alveolata</taxon>
        <taxon>Dinophyceae</taxon>
        <taxon>Suessiales</taxon>
        <taxon>Suessiaceae</taxon>
        <taxon>Polarella</taxon>
    </lineage>
</organism>
<accession>A0A813DLU0</accession>
<keyword evidence="1" id="KW-0812">Transmembrane</keyword>
<dbReference type="AlphaFoldDB" id="A0A813DLU0"/>
<evidence type="ECO:0000313" key="4">
    <source>
        <dbReference type="Proteomes" id="UP000654075"/>
    </source>
</evidence>
<dbReference type="OrthoDB" id="420005at2759"/>
<feature type="signal peptide" evidence="2">
    <location>
        <begin position="1"/>
        <end position="31"/>
    </location>
</feature>
<name>A0A813DLU0_POLGL</name>
<feature type="transmembrane region" description="Helical" evidence="1">
    <location>
        <begin position="151"/>
        <end position="171"/>
    </location>
</feature>
<feature type="transmembrane region" description="Helical" evidence="1">
    <location>
        <begin position="89"/>
        <end position="112"/>
    </location>
</feature>
<keyword evidence="1" id="KW-0472">Membrane</keyword>
<proteinExistence type="predicted"/>
<gene>
    <name evidence="3" type="ORF">PGLA1383_LOCUS5935</name>
</gene>
<reference evidence="3" key="1">
    <citation type="submission" date="2021-02" db="EMBL/GenBank/DDBJ databases">
        <authorList>
            <person name="Dougan E. K."/>
            <person name="Rhodes N."/>
            <person name="Thang M."/>
            <person name="Chan C."/>
        </authorList>
    </citation>
    <scope>NUCLEOTIDE SEQUENCE</scope>
</reference>
<evidence type="ECO:0000256" key="2">
    <source>
        <dbReference type="SAM" id="SignalP"/>
    </source>
</evidence>
<evidence type="ECO:0000313" key="3">
    <source>
        <dbReference type="EMBL" id="CAE8587093.1"/>
    </source>
</evidence>
<sequence>MRPMTLLTRPLRLTLLCSALMAGLGAEPAAAETSDLSGHGSTLRLGFRKALAQRLLDLQSGVGNGEFKSYGEAERRAFEQGYRAAMQDVIVMAGAILAGVVFLLTCCSPSLYQKVRGAVRPWVVRRVELERPWVIWVQRCRHPVLDQLHQLAAHTCGVMFYIALLPFLFWVGEAQSPPKPSKTLF</sequence>
<keyword evidence="2" id="KW-0732">Signal</keyword>
<feature type="chain" id="PRO_5032965493" evidence="2">
    <location>
        <begin position="32"/>
        <end position="185"/>
    </location>
</feature>
<dbReference type="EMBL" id="CAJNNV010002397">
    <property type="protein sequence ID" value="CAE8587093.1"/>
    <property type="molecule type" value="Genomic_DNA"/>
</dbReference>
<protein>
    <submittedName>
        <fullName evidence="3">Uncharacterized protein</fullName>
    </submittedName>
</protein>
<keyword evidence="1" id="KW-1133">Transmembrane helix</keyword>